<proteinExistence type="predicted"/>
<keyword evidence="5" id="KW-0472">Membrane</keyword>
<dbReference type="InterPro" id="IPR001680">
    <property type="entry name" value="WD40_rpt"/>
</dbReference>
<dbReference type="PANTHER" id="PTHR34677:SF1">
    <property type="entry name" value="TRANSMEMBRANE PROTEIN"/>
    <property type="match status" value="1"/>
</dbReference>
<feature type="transmembrane region" description="Helical" evidence="5">
    <location>
        <begin position="1143"/>
        <end position="1163"/>
    </location>
</feature>
<evidence type="ECO:0000256" key="3">
    <source>
        <dbReference type="PROSITE-ProRule" id="PRU00221"/>
    </source>
</evidence>
<feature type="compositionally biased region" description="Low complexity" evidence="4">
    <location>
        <begin position="1305"/>
        <end position="1315"/>
    </location>
</feature>
<dbReference type="Gene3D" id="2.130.10.10">
    <property type="entry name" value="YVTN repeat-like/Quinoprotein amine dehydrogenase"/>
    <property type="match status" value="1"/>
</dbReference>
<feature type="transmembrane region" description="Helical" evidence="5">
    <location>
        <begin position="1212"/>
        <end position="1229"/>
    </location>
</feature>
<reference evidence="6" key="1">
    <citation type="journal article" date="2021" name="Front. Plant Sci.">
        <title>Chromosome-Scale Genome Assembly for Chinese Sour Jujube and Insights Into Its Genome Evolution and Domestication Signature.</title>
        <authorList>
            <person name="Shen L.-Y."/>
            <person name="Luo H."/>
            <person name="Wang X.-L."/>
            <person name="Wang X.-M."/>
            <person name="Qiu X.-J."/>
            <person name="Liu H."/>
            <person name="Zhou S.-S."/>
            <person name="Jia K.-H."/>
            <person name="Nie S."/>
            <person name="Bao Y.-T."/>
            <person name="Zhang R.-G."/>
            <person name="Yun Q.-Z."/>
            <person name="Chai Y.-H."/>
            <person name="Lu J.-Y."/>
            <person name="Li Y."/>
            <person name="Zhao S.-W."/>
            <person name="Mao J.-F."/>
            <person name="Jia S.-G."/>
            <person name="Mao Y.-M."/>
        </authorList>
    </citation>
    <scope>NUCLEOTIDE SEQUENCE</scope>
    <source>
        <strain evidence="6">AT0</strain>
        <tissue evidence="6">Leaf</tissue>
    </source>
</reference>
<feature type="transmembrane region" description="Helical" evidence="5">
    <location>
        <begin position="954"/>
        <end position="987"/>
    </location>
</feature>
<evidence type="ECO:0000313" key="7">
    <source>
        <dbReference type="Proteomes" id="UP000813462"/>
    </source>
</evidence>
<dbReference type="InterPro" id="IPR036322">
    <property type="entry name" value="WD40_repeat_dom_sf"/>
</dbReference>
<protein>
    <submittedName>
        <fullName evidence="6">Uncharacterized protein</fullName>
    </submittedName>
</protein>
<evidence type="ECO:0000256" key="1">
    <source>
        <dbReference type="ARBA" id="ARBA00022574"/>
    </source>
</evidence>
<feature type="transmembrane region" description="Helical" evidence="5">
    <location>
        <begin position="1175"/>
        <end position="1192"/>
    </location>
</feature>
<dbReference type="PROSITE" id="PS00678">
    <property type="entry name" value="WD_REPEATS_1"/>
    <property type="match status" value="1"/>
</dbReference>
<keyword evidence="1 3" id="KW-0853">WD repeat</keyword>
<gene>
    <name evidence="6" type="ORF">FEM48_ZijujUnG0107400</name>
</gene>
<dbReference type="SMART" id="SM00320">
    <property type="entry name" value="WD40"/>
    <property type="match status" value="5"/>
</dbReference>
<feature type="transmembrane region" description="Helical" evidence="5">
    <location>
        <begin position="1117"/>
        <end position="1137"/>
    </location>
</feature>
<dbReference type="Proteomes" id="UP000813462">
    <property type="component" value="Unassembled WGS sequence"/>
</dbReference>
<dbReference type="EMBL" id="JAEACU010000414">
    <property type="protein sequence ID" value="KAH7510612.1"/>
    <property type="molecule type" value="Genomic_DNA"/>
</dbReference>
<dbReference type="PROSITE" id="PS50082">
    <property type="entry name" value="WD_REPEATS_2"/>
    <property type="match status" value="1"/>
</dbReference>
<comment type="caution">
    <text evidence="6">The sequence shown here is derived from an EMBL/GenBank/DDBJ whole genome shotgun (WGS) entry which is preliminary data.</text>
</comment>
<keyword evidence="5" id="KW-0812">Transmembrane</keyword>
<feature type="transmembrane region" description="Helical" evidence="5">
    <location>
        <begin position="928"/>
        <end position="948"/>
    </location>
</feature>
<dbReference type="SUPFAM" id="SSF50978">
    <property type="entry name" value="WD40 repeat-like"/>
    <property type="match status" value="1"/>
</dbReference>
<name>A0A978U839_ZIZJJ</name>
<feature type="repeat" description="WD" evidence="3">
    <location>
        <begin position="207"/>
        <end position="243"/>
    </location>
</feature>
<dbReference type="PROSITE" id="PS50294">
    <property type="entry name" value="WD_REPEATS_REGION"/>
    <property type="match status" value="1"/>
</dbReference>
<organism evidence="6 7">
    <name type="scientific">Ziziphus jujuba var. spinosa</name>
    <dbReference type="NCBI Taxonomy" id="714518"/>
    <lineage>
        <taxon>Eukaryota</taxon>
        <taxon>Viridiplantae</taxon>
        <taxon>Streptophyta</taxon>
        <taxon>Embryophyta</taxon>
        <taxon>Tracheophyta</taxon>
        <taxon>Spermatophyta</taxon>
        <taxon>Magnoliopsida</taxon>
        <taxon>eudicotyledons</taxon>
        <taxon>Gunneridae</taxon>
        <taxon>Pentapetalae</taxon>
        <taxon>rosids</taxon>
        <taxon>fabids</taxon>
        <taxon>Rosales</taxon>
        <taxon>Rhamnaceae</taxon>
        <taxon>Paliureae</taxon>
        <taxon>Ziziphus</taxon>
    </lineage>
</organism>
<feature type="transmembrane region" description="Helical" evidence="5">
    <location>
        <begin position="886"/>
        <end position="907"/>
    </location>
</feature>
<dbReference type="InterPro" id="IPR015943">
    <property type="entry name" value="WD40/YVTN_repeat-like_dom_sf"/>
</dbReference>
<evidence type="ECO:0000313" key="6">
    <source>
        <dbReference type="EMBL" id="KAH7510612.1"/>
    </source>
</evidence>
<keyword evidence="2" id="KW-0677">Repeat</keyword>
<dbReference type="PANTHER" id="PTHR34677">
    <property type="match status" value="1"/>
</dbReference>
<keyword evidence="5" id="KW-1133">Transmembrane helix</keyword>
<evidence type="ECO:0000256" key="2">
    <source>
        <dbReference type="ARBA" id="ARBA00022737"/>
    </source>
</evidence>
<accession>A0A978U839</accession>
<feature type="compositionally biased region" description="Polar residues" evidence="4">
    <location>
        <begin position="1283"/>
        <end position="1304"/>
    </location>
</feature>
<feature type="region of interest" description="Disordered" evidence="4">
    <location>
        <begin position="1275"/>
        <end position="1319"/>
    </location>
</feature>
<dbReference type="InterPro" id="IPR019775">
    <property type="entry name" value="WD40_repeat_CS"/>
</dbReference>
<sequence>MDVGHCYLDGNADAVEFCPHDSFRHILAASTYTLREGDQPSRSGSISLFHVDAETRQLELFHRVDTAGIFDIKWNSVGRNVVPLLAQADADGYLRIHSLGNHSDGAEGFSLKEINGEKISSSLCLCLDWNPSATSITVGLSDGSVSIISLAESQVQVQEEWKAHDFELWATSFDIHQPNLVYTGSDDCKFSCWDLRDGPSKLAFQNTKVHKMGVCCIAKSPSDPNTLLTGSYDENLRVWDVRSISKPVIETSICLGGGVWRIKHHPFVPGLVLAACMHNGFAIVKIKGDEAEVMETYSKHESLAYGADWQREERSHGDKRTSLVATCSFYDRLLRIWMPETNSDSSGISLKFLKTPHAFSKRNSATFAFQVLNCSNCSFTCKLDDGIASNCEARKVSYLGLQDGNHTFEVCTNGLLGVGCASYNWTIDTVPPTANVRVSNSFTNDFNISVNISFTEPCTGGGGFNCLSINACNLLVYGAGQVIPSSLNVLQQNLKYSLLVSLSANVQFGRVILVMDKNFCTDNAGNRFTRTSNSSFIVHFDRRIVFANMRIRIPEKLLQLDGQTRTVQATNSYNNLKVHLYFSSPVLNSSQEILNSLSISQGTLVPTSGNNLANRRFGFLVANVSNVSIVTVSLNSNPIISRQGTPVSPILPVTFRQINWSTYLFEIHATNDIVSINVPENVTGDVAGNKNLASNVLQVRHYSIPMMASVISAFVTATFALTSLTAGILAFSTANVQTLWAYARAPLTADPARNLFRLASHIQVFALSRWLSVTLPVEYYEFVRSLGWSIPSFGLPWETGNSRPVMVGSTPFTSSSSYISKIYSSENFQSMEMKEGNSNVTNSVYGQPLLPMEYRLYFENPNLKPEAEYLLDRQNSNGWGDFSRSMFWLAVIGGSLILLHILVLFILKLRKKLYENKKDYGALTFPRFEIFLIILALPCICEASATLVKGKEASGLIVGTLLLTVVLFLLLALFLFLSVGITFGKLLQYKEVHQERQTFHWYQELVRVTLGPGKRGQWTWKNQASSVYQIILGPLFEDLRGPPKYMLSQISGGNPHKPGDCIIASDDETEDAEAPFIQKLFGILRIYYTLLECLKRVSLGLMAGVYMKNWSSKTPSLTLLCITSFQLFFLVLKKPFIKKKVQLVEIISVSSEVCLFAICVFLLEKELSMGDQTKVGISMIILFLIGYVSQMINELYALYRQTMLLDPAEKSFLTGLKIASVGCILLFLPQNLIKKLESRFIVNQTGNTESGDAGMRNLGTADKPWSKQLRELAKASFSKERSTTATSDPSTSRSRWSGLWSTKRSGSPSASFSADSKPKAKHLYKDLEDIFASK</sequence>
<evidence type="ECO:0000256" key="4">
    <source>
        <dbReference type="SAM" id="MobiDB-lite"/>
    </source>
</evidence>
<evidence type="ECO:0000256" key="5">
    <source>
        <dbReference type="SAM" id="Phobius"/>
    </source>
</evidence>
<dbReference type="Pfam" id="PF00400">
    <property type="entry name" value="WD40"/>
    <property type="match status" value="1"/>
</dbReference>